<gene>
    <name evidence="3" type="ORF">GCM10010371_00170</name>
</gene>
<feature type="transmembrane region" description="Helical" evidence="2">
    <location>
        <begin position="202"/>
        <end position="224"/>
    </location>
</feature>
<evidence type="ECO:0000313" key="3">
    <source>
        <dbReference type="EMBL" id="GGZ45182.1"/>
    </source>
</evidence>
<evidence type="ECO:0008006" key="5">
    <source>
        <dbReference type="Google" id="ProtNLM"/>
    </source>
</evidence>
<keyword evidence="2" id="KW-0472">Membrane</keyword>
<dbReference type="EMBL" id="BMVX01000001">
    <property type="protein sequence ID" value="GGZ45182.1"/>
    <property type="molecule type" value="Genomic_DNA"/>
</dbReference>
<dbReference type="AlphaFoldDB" id="A0A918UYP8"/>
<proteinExistence type="predicted"/>
<keyword evidence="2" id="KW-1133">Transmembrane helix</keyword>
<evidence type="ECO:0000256" key="1">
    <source>
        <dbReference type="SAM" id="MobiDB-lite"/>
    </source>
</evidence>
<comment type="caution">
    <text evidence="3">The sequence shown here is derived from an EMBL/GenBank/DDBJ whole genome shotgun (WGS) entry which is preliminary data.</text>
</comment>
<name>A0A918UYP8_9ACTN</name>
<feature type="compositionally biased region" description="Basic and acidic residues" evidence="1">
    <location>
        <begin position="1"/>
        <end position="11"/>
    </location>
</feature>
<organism evidence="3 4">
    <name type="scientific">Streptomyces subrutilus</name>
    <dbReference type="NCBI Taxonomy" id="36818"/>
    <lineage>
        <taxon>Bacteria</taxon>
        <taxon>Bacillati</taxon>
        <taxon>Actinomycetota</taxon>
        <taxon>Actinomycetes</taxon>
        <taxon>Kitasatosporales</taxon>
        <taxon>Streptomycetaceae</taxon>
        <taxon>Streptomyces</taxon>
    </lineage>
</organism>
<reference evidence="3" key="2">
    <citation type="submission" date="2020-09" db="EMBL/GenBank/DDBJ databases">
        <authorList>
            <person name="Sun Q."/>
            <person name="Ohkuma M."/>
        </authorList>
    </citation>
    <scope>NUCLEOTIDE SEQUENCE</scope>
    <source>
        <strain evidence="3">JCM 4834</strain>
    </source>
</reference>
<sequence>MRSRQVARDLESMPPGRRRQMQQSREAFMGYIQNRRGEYRSNLPPALRGYGVLRGIAPWIVFDVLASASTWELAAFSAFIVATLFSVSDFWHGEFKFLDVVGILFFGIIGLLAFFFDRRELTWLETYASVLSSGVLAAVAFGSLAAVPFTEQYAEESEHREVWKTPEFRRTNRIIAAAWGAAFLTRAVLGLTLLHVSAMRGWLNWGFPIILLIFAVHFTARYPTRARERTRSRRPL</sequence>
<feature type="transmembrane region" description="Helical" evidence="2">
    <location>
        <begin position="56"/>
        <end position="85"/>
    </location>
</feature>
<keyword evidence="2" id="KW-0812">Transmembrane</keyword>
<evidence type="ECO:0000313" key="4">
    <source>
        <dbReference type="Proteomes" id="UP000634660"/>
    </source>
</evidence>
<protein>
    <recommendedName>
        <fullName evidence="5">DUF3159 domain-containing protein</fullName>
    </recommendedName>
</protein>
<evidence type="ECO:0000256" key="2">
    <source>
        <dbReference type="SAM" id="Phobius"/>
    </source>
</evidence>
<reference evidence="3" key="1">
    <citation type="journal article" date="2014" name="Int. J. Syst. Evol. Microbiol.">
        <title>Complete genome sequence of Corynebacterium casei LMG S-19264T (=DSM 44701T), isolated from a smear-ripened cheese.</title>
        <authorList>
            <consortium name="US DOE Joint Genome Institute (JGI-PGF)"/>
            <person name="Walter F."/>
            <person name="Albersmeier A."/>
            <person name="Kalinowski J."/>
            <person name="Ruckert C."/>
        </authorList>
    </citation>
    <scope>NUCLEOTIDE SEQUENCE</scope>
    <source>
        <strain evidence="3">JCM 4834</strain>
    </source>
</reference>
<accession>A0A918UYP8</accession>
<feature type="transmembrane region" description="Helical" evidence="2">
    <location>
        <begin position="97"/>
        <end position="116"/>
    </location>
</feature>
<dbReference type="Proteomes" id="UP000634660">
    <property type="component" value="Unassembled WGS sequence"/>
</dbReference>
<feature type="region of interest" description="Disordered" evidence="1">
    <location>
        <begin position="1"/>
        <end position="22"/>
    </location>
</feature>
<feature type="transmembrane region" description="Helical" evidence="2">
    <location>
        <begin position="174"/>
        <end position="196"/>
    </location>
</feature>